<keyword evidence="4" id="KW-1185">Reference proteome</keyword>
<gene>
    <name evidence="3" type="ORF">QOZ99_001578</name>
</gene>
<feature type="region of interest" description="Disordered" evidence="1">
    <location>
        <begin position="73"/>
        <end position="109"/>
    </location>
</feature>
<dbReference type="RefSeq" id="WP_306889419.1">
    <property type="nucleotide sequence ID" value="NZ_JAUSVR010000004.1"/>
</dbReference>
<dbReference type="EMBL" id="JAUSVR010000004">
    <property type="protein sequence ID" value="MDQ0510690.1"/>
    <property type="molecule type" value="Genomic_DNA"/>
</dbReference>
<dbReference type="PROSITE" id="PS51318">
    <property type="entry name" value="TAT"/>
    <property type="match status" value="1"/>
</dbReference>
<proteinExistence type="predicted"/>
<keyword evidence="2" id="KW-0732">Signal</keyword>
<evidence type="ECO:0000256" key="1">
    <source>
        <dbReference type="SAM" id="MobiDB-lite"/>
    </source>
</evidence>
<feature type="chain" id="PRO_5045095216" description="EF-hand domain-containing protein" evidence="2">
    <location>
        <begin position="37"/>
        <end position="220"/>
    </location>
</feature>
<organism evidence="3 4">
    <name type="scientific">Ancylobacter amanitiformis</name>
    <dbReference type="NCBI Taxonomy" id="217069"/>
    <lineage>
        <taxon>Bacteria</taxon>
        <taxon>Pseudomonadati</taxon>
        <taxon>Pseudomonadota</taxon>
        <taxon>Alphaproteobacteria</taxon>
        <taxon>Hyphomicrobiales</taxon>
        <taxon>Xanthobacteraceae</taxon>
        <taxon>Ancylobacter</taxon>
    </lineage>
</organism>
<dbReference type="Proteomes" id="UP001235094">
    <property type="component" value="Unassembled WGS sequence"/>
</dbReference>
<dbReference type="InterPro" id="IPR006311">
    <property type="entry name" value="TAT_signal"/>
</dbReference>
<name>A0ABU0LPW4_9HYPH</name>
<comment type="caution">
    <text evidence="3">The sequence shown here is derived from an EMBL/GenBank/DDBJ whole genome shotgun (WGS) entry which is preliminary data.</text>
</comment>
<sequence>MKRSFPPSARRRPALRLALAALILASLPLSAPGARAQAPSPAKLCADRWNELKARGQTGDQTYRDFAQACMAQAGKGDAKPDAGGSAPPPTVGQRPPTGPAAAAAQPSMKQCADLWNEMKTKNQTGRLTYRDFAQQCLAGSPGAEQQPPEAVRPRSSVPSAGTRPAVTPAPAPPPALQQPPGENDRAALERCNGEWQTYKARYNLSGAKAWHVFMARCLP</sequence>
<evidence type="ECO:0000313" key="3">
    <source>
        <dbReference type="EMBL" id="MDQ0510690.1"/>
    </source>
</evidence>
<evidence type="ECO:0000313" key="4">
    <source>
        <dbReference type="Proteomes" id="UP001235094"/>
    </source>
</evidence>
<accession>A0ABU0LPW4</accession>
<feature type="compositionally biased region" description="Pro residues" evidence="1">
    <location>
        <begin position="168"/>
        <end position="178"/>
    </location>
</feature>
<protein>
    <recommendedName>
        <fullName evidence="5">EF-hand domain-containing protein</fullName>
    </recommendedName>
</protein>
<evidence type="ECO:0008006" key="5">
    <source>
        <dbReference type="Google" id="ProtNLM"/>
    </source>
</evidence>
<feature type="signal peptide" evidence="2">
    <location>
        <begin position="1"/>
        <end position="36"/>
    </location>
</feature>
<reference evidence="3 4" key="1">
    <citation type="submission" date="2023-07" db="EMBL/GenBank/DDBJ databases">
        <title>Genomic Encyclopedia of Type Strains, Phase IV (KMG-IV): sequencing the most valuable type-strain genomes for metagenomic binning, comparative biology and taxonomic classification.</title>
        <authorList>
            <person name="Goeker M."/>
        </authorList>
    </citation>
    <scope>NUCLEOTIDE SEQUENCE [LARGE SCALE GENOMIC DNA]</scope>
    <source>
        <strain evidence="3 4">DSM 15561</strain>
    </source>
</reference>
<evidence type="ECO:0000256" key="2">
    <source>
        <dbReference type="SAM" id="SignalP"/>
    </source>
</evidence>
<feature type="region of interest" description="Disordered" evidence="1">
    <location>
        <begin position="139"/>
        <end position="188"/>
    </location>
</feature>